<dbReference type="RefSeq" id="WP_146646082.1">
    <property type="nucleotide sequence ID" value="NZ_CP012333.1"/>
</dbReference>
<dbReference type="Gene3D" id="2.120.10.30">
    <property type="entry name" value="TolB, C-terminal domain"/>
    <property type="match status" value="1"/>
</dbReference>
<name>A0A0K1PLT0_9BACT</name>
<dbReference type="Pfam" id="PF07676">
    <property type="entry name" value="PD40"/>
    <property type="match status" value="1"/>
</dbReference>
<evidence type="ECO:0008006" key="5">
    <source>
        <dbReference type="Google" id="ProtNLM"/>
    </source>
</evidence>
<evidence type="ECO:0000313" key="3">
    <source>
        <dbReference type="EMBL" id="AKU94493.1"/>
    </source>
</evidence>
<protein>
    <recommendedName>
        <fullName evidence="5">TolB protein</fullName>
    </recommendedName>
</protein>
<keyword evidence="4" id="KW-1185">Reference proteome</keyword>
<evidence type="ECO:0000256" key="1">
    <source>
        <dbReference type="SAM" id="MobiDB-lite"/>
    </source>
</evidence>
<proteinExistence type="predicted"/>
<dbReference type="KEGG" id="llu:AKJ09_01157"/>
<dbReference type="Proteomes" id="UP000064967">
    <property type="component" value="Chromosome"/>
</dbReference>
<dbReference type="PATRIC" id="fig|1391654.3.peg.1175"/>
<dbReference type="SUPFAM" id="SSF69304">
    <property type="entry name" value="Tricorn protease N-terminal domain"/>
    <property type="match status" value="1"/>
</dbReference>
<feature type="chain" id="PRO_5005465671" description="TolB protein" evidence="2">
    <location>
        <begin position="22"/>
        <end position="702"/>
    </location>
</feature>
<dbReference type="AlphaFoldDB" id="A0A0K1PLT0"/>
<reference evidence="3 4" key="1">
    <citation type="submission" date="2015-08" db="EMBL/GenBank/DDBJ databases">
        <authorList>
            <person name="Babu N.S."/>
            <person name="Beckwith C.J."/>
            <person name="Beseler K.G."/>
            <person name="Brison A."/>
            <person name="Carone J.V."/>
            <person name="Caskin T.P."/>
            <person name="Diamond M."/>
            <person name="Durham M.E."/>
            <person name="Foxe J.M."/>
            <person name="Go M."/>
            <person name="Henderson B.A."/>
            <person name="Jones I.B."/>
            <person name="McGettigan J.A."/>
            <person name="Micheletti S.J."/>
            <person name="Nasrallah M.E."/>
            <person name="Ortiz D."/>
            <person name="Piller C.R."/>
            <person name="Privatt S.R."/>
            <person name="Schneider S.L."/>
            <person name="Sharp S."/>
            <person name="Smith T.C."/>
            <person name="Stanton J.D."/>
            <person name="Ullery H.E."/>
            <person name="Wilson R.J."/>
            <person name="Serrano M.G."/>
            <person name="Buck G."/>
            <person name="Lee V."/>
            <person name="Wang Y."/>
            <person name="Carvalho R."/>
            <person name="Voegtly L."/>
            <person name="Shi R."/>
            <person name="Duckworth R."/>
            <person name="Johnson A."/>
            <person name="Loviza R."/>
            <person name="Walstead R."/>
            <person name="Shah Z."/>
            <person name="Kiflezghi M."/>
            <person name="Wade K."/>
            <person name="Ball S.L."/>
            <person name="Bradley K.W."/>
            <person name="Asai D.J."/>
            <person name="Bowman C.A."/>
            <person name="Russell D.A."/>
            <person name="Pope W.H."/>
            <person name="Jacobs-Sera D."/>
            <person name="Hendrix R.W."/>
            <person name="Hatfull G.F."/>
        </authorList>
    </citation>
    <scope>NUCLEOTIDE SEQUENCE [LARGE SCALE GENOMIC DNA]</scope>
    <source>
        <strain evidence="3 4">DSM 27648</strain>
    </source>
</reference>
<evidence type="ECO:0000313" key="4">
    <source>
        <dbReference type="Proteomes" id="UP000064967"/>
    </source>
</evidence>
<dbReference type="InterPro" id="IPR011659">
    <property type="entry name" value="WD40"/>
</dbReference>
<dbReference type="STRING" id="1391654.AKJ09_01157"/>
<accession>A0A0K1PLT0</accession>
<dbReference type="InterPro" id="IPR011042">
    <property type="entry name" value="6-blade_b-propeller_TolB-like"/>
</dbReference>
<feature type="region of interest" description="Disordered" evidence="1">
    <location>
        <begin position="25"/>
        <end position="46"/>
    </location>
</feature>
<evidence type="ECO:0000256" key="2">
    <source>
        <dbReference type="SAM" id="SignalP"/>
    </source>
</evidence>
<feature type="compositionally biased region" description="Low complexity" evidence="1">
    <location>
        <begin position="25"/>
        <end position="40"/>
    </location>
</feature>
<keyword evidence="2" id="KW-0732">Signal</keyword>
<dbReference type="OrthoDB" id="5481610at2"/>
<gene>
    <name evidence="3" type="ORF">AKJ09_01157</name>
</gene>
<organism evidence="3 4">
    <name type="scientific">Labilithrix luteola</name>
    <dbReference type="NCBI Taxonomy" id="1391654"/>
    <lineage>
        <taxon>Bacteria</taxon>
        <taxon>Pseudomonadati</taxon>
        <taxon>Myxococcota</taxon>
        <taxon>Polyangia</taxon>
        <taxon>Polyangiales</taxon>
        <taxon>Labilitrichaceae</taxon>
        <taxon>Labilithrix</taxon>
    </lineage>
</organism>
<sequence>MSRWTLGIGLAVALGAGLAVGACGSDSTDGSSPTGSSGDNGSSGGFDVDGGGVADVEFDISPLNPVLTATGSPVSQQFHAFAKGTQQELPASWSLDVGTLGDIQVNGGLFTANGFVGGVAMVTAKIGSRTAQTSVTVNVSLVDANGLSAGDQSALTAGGPLTGDSAFKWLYPYDATVFPRGLRSPLIQFAGTNADQALVRFQSKHFTYDAFFGASNGHVALDENRWRTITQSASGSDTVKVSLTKKSGGVVVGPVEETWTIAPASLQGTVYYNTYDTPQAGGTGAILKVRPGSKDDAAVLQAGCSVCHSVAANGTVIATGIDWGDGDPKNSGMFSVDKSGNATAGHAQPKGAYAFAALTPDAKYMMTHSNNGGGVRGLTNASGQYSTLVDPTTGTPVPGVQGWGATEQAQMPSFSPDGKFIVFNDRKVDNTGKSLTMMSFDQATLTFSAATALWSDPHFAAWPAFLPDSKAIVFHSGSRSDTVIDFGTQKGNNGDIYLVDVATKQRAALPALNGFNGTDTAMGTPYLPYGEAAEGHLNFEPTVLPVASGGYFWVVFTSRRCYGKLLPASTDPWGTGPGTDERSPRKKLWVAAIDINPTPGKDRSHPAFYLPGQELGTGNMRGFWALDPCHANGESCESGDECCGGYCRQADGADGGTGFVCTDKPSGCAQDFEKCTTAADCCGSNGSSVQCINGHCASGGPK</sequence>
<dbReference type="PROSITE" id="PS51257">
    <property type="entry name" value="PROKAR_LIPOPROTEIN"/>
    <property type="match status" value="1"/>
</dbReference>
<dbReference type="EMBL" id="CP012333">
    <property type="protein sequence ID" value="AKU94493.1"/>
    <property type="molecule type" value="Genomic_DNA"/>
</dbReference>
<feature type="signal peptide" evidence="2">
    <location>
        <begin position="1"/>
        <end position="21"/>
    </location>
</feature>